<evidence type="ECO:0000313" key="1">
    <source>
        <dbReference type="EMBL" id="KAF3690613.1"/>
    </source>
</evidence>
<dbReference type="Gene3D" id="2.60.40.10">
    <property type="entry name" value="Immunoglobulins"/>
    <property type="match status" value="1"/>
</dbReference>
<accession>A0A6G1PK95</accession>
<dbReference type="InterPro" id="IPR036116">
    <property type="entry name" value="FN3_sf"/>
</dbReference>
<dbReference type="EMBL" id="CM015717">
    <property type="protein sequence ID" value="KAF3690613.1"/>
    <property type="molecule type" value="Genomic_DNA"/>
</dbReference>
<protein>
    <recommendedName>
        <fullName evidence="3">Fibronectin type-III domain-containing protein</fullName>
    </recommendedName>
</protein>
<dbReference type="Proteomes" id="UP000503349">
    <property type="component" value="Chromosome 6"/>
</dbReference>
<proteinExistence type="predicted"/>
<dbReference type="PANTHER" id="PTHR47135:SF3">
    <property type="entry name" value="FIBRONECTIN TYPE-III DOMAIN-CONTAINING PROTEIN"/>
    <property type="match status" value="1"/>
</dbReference>
<dbReference type="AlphaFoldDB" id="A0A6G1PK95"/>
<sequence>MDMPLYVVTAEGNDQTLISCNSSSNSCALEGVRCGTQYSIIVSVSSDKCSSLRSPPATIKTGIYVLYE</sequence>
<dbReference type="SUPFAM" id="SSF49265">
    <property type="entry name" value="Fibronectin type III"/>
    <property type="match status" value="1"/>
</dbReference>
<reference evidence="2" key="2">
    <citation type="submission" date="2019-02" db="EMBL/GenBank/DDBJ databases">
        <title>Opniocepnalus argus Var Kimnra genome.</title>
        <authorList>
            <person name="Zhou C."/>
            <person name="Xiao S."/>
        </authorList>
    </citation>
    <scope>NUCLEOTIDE SEQUENCE [LARGE SCALE GENOMIC DNA]</scope>
</reference>
<evidence type="ECO:0008006" key="3">
    <source>
        <dbReference type="Google" id="ProtNLM"/>
    </source>
</evidence>
<gene>
    <name evidence="1" type="ORF">EXN66_Car006286</name>
</gene>
<organism evidence="1 2">
    <name type="scientific">Channa argus</name>
    <name type="common">Northern snakehead</name>
    <name type="synonym">Ophicephalus argus</name>
    <dbReference type="NCBI Taxonomy" id="215402"/>
    <lineage>
        <taxon>Eukaryota</taxon>
        <taxon>Metazoa</taxon>
        <taxon>Chordata</taxon>
        <taxon>Craniata</taxon>
        <taxon>Vertebrata</taxon>
        <taxon>Euteleostomi</taxon>
        <taxon>Actinopterygii</taxon>
        <taxon>Neopterygii</taxon>
        <taxon>Teleostei</taxon>
        <taxon>Neoteleostei</taxon>
        <taxon>Acanthomorphata</taxon>
        <taxon>Anabantaria</taxon>
        <taxon>Anabantiformes</taxon>
        <taxon>Channoidei</taxon>
        <taxon>Channidae</taxon>
        <taxon>Channa</taxon>
    </lineage>
</organism>
<reference evidence="1 2" key="1">
    <citation type="submission" date="2019-02" db="EMBL/GenBank/DDBJ databases">
        <title>Opniocepnalus argus genome.</title>
        <authorList>
            <person name="Zhou C."/>
            <person name="Xiao S."/>
        </authorList>
    </citation>
    <scope>NUCLEOTIDE SEQUENCE [LARGE SCALE GENOMIC DNA]</scope>
    <source>
        <strain evidence="1">OARG1902GOOAL</strain>
        <tissue evidence="1">Muscle</tissue>
    </source>
</reference>
<dbReference type="InterPro" id="IPR013783">
    <property type="entry name" value="Ig-like_fold"/>
</dbReference>
<evidence type="ECO:0000313" key="2">
    <source>
        <dbReference type="Proteomes" id="UP000503349"/>
    </source>
</evidence>
<dbReference type="PANTHER" id="PTHR47135">
    <property type="entry name" value="FIBRONECTIN TYPE III DOMAIN-CONTAINING PROTEIN 7"/>
    <property type="match status" value="1"/>
</dbReference>
<keyword evidence="2" id="KW-1185">Reference proteome</keyword>
<name>A0A6G1PK95_CHAAH</name>